<keyword evidence="11" id="KW-1185">Reference proteome</keyword>
<feature type="domain" description="Helicase ATP-binding" evidence="8">
    <location>
        <begin position="18"/>
        <end position="181"/>
    </location>
</feature>
<feature type="compositionally biased region" description="Polar residues" evidence="7">
    <location>
        <begin position="754"/>
        <end position="766"/>
    </location>
</feature>
<evidence type="ECO:0000313" key="11">
    <source>
        <dbReference type="Proteomes" id="UP001228690"/>
    </source>
</evidence>
<dbReference type="SUPFAM" id="SSF52540">
    <property type="entry name" value="P-loop containing nucleoside triphosphate hydrolases"/>
    <property type="match status" value="1"/>
</dbReference>
<evidence type="ECO:0000256" key="3">
    <source>
        <dbReference type="ARBA" id="ARBA00022741"/>
    </source>
</evidence>
<dbReference type="Pfam" id="PF21010">
    <property type="entry name" value="HA2_C"/>
    <property type="match status" value="1"/>
</dbReference>
<evidence type="ECO:0000256" key="2">
    <source>
        <dbReference type="ARBA" id="ARBA00012552"/>
    </source>
</evidence>
<dbReference type="Gene3D" id="1.20.120.1080">
    <property type="match status" value="1"/>
</dbReference>
<feature type="region of interest" description="Disordered" evidence="7">
    <location>
        <begin position="706"/>
        <end position="779"/>
    </location>
</feature>
<dbReference type="SMART" id="SM00490">
    <property type="entry name" value="HELICc"/>
    <property type="match status" value="1"/>
</dbReference>
<dbReference type="InterPro" id="IPR048333">
    <property type="entry name" value="HA2_WH"/>
</dbReference>
<dbReference type="Proteomes" id="UP001228690">
    <property type="component" value="Chromosome"/>
</dbReference>
<dbReference type="EC" id="3.6.4.13" evidence="2"/>
<dbReference type="SMART" id="SM00487">
    <property type="entry name" value="DEXDc"/>
    <property type="match status" value="1"/>
</dbReference>
<dbReference type="InterPro" id="IPR001650">
    <property type="entry name" value="Helicase_C-like"/>
</dbReference>
<dbReference type="InterPro" id="IPR011545">
    <property type="entry name" value="DEAD/DEAH_box_helicase_dom"/>
</dbReference>
<dbReference type="PROSITE" id="PS51194">
    <property type="entry name" value="HELICASE_CTER"/>
    <property type="match status" value="1"/>
</dbReference>
<feature type="region of interest" description="Disordered" evidence="7">
    <location>
        <begin position="196"/>
        <end position="241"/>
    </location>
</feature>
<dbReference type="InterPro" id="IPR027417">
    <property type="entry name" value="P-loop_NTPase"/>
</dbReference>
<gene>
    <name evidence="10" type="ORF">P0082_06610</name>
</gene>
<organism evidence="10 11">
    <name type="scientific">Candidatus Haliotispira prima</name>
    <dbReference type="NCBI Taxonomy" id="3034016"/>
    <lineage>
        <taxon>Bacteria</taxon>
        <taxon>Pseudomonadati</taxon>
        <taxon>Spirochaetota</taxon>
        <taxon>Spirochaetia</taxon>
        <taxon>Spirochaetales</taxon>
        <taxon>Spirochaetaceae</taxon>
        <taxon>Candidatus Haliotispira</taxon>
    </lineage>
</organism>
<dbReference type="InterPro" id="IPR011709">
    <property type="entry name" value="DEAD-box_helicase_OB_fold"/>
</dbReference>
<dbReference type="SMART" id="SM00847">
    <property type="entry name" value="HA2"/>
    <property type="match status" value="1"/>
</dbReference>
<feature type="compositionally biased region" description="Polar residues" evidence="7">
    <location>
        <begin position="228"/>
        <end position="239"/>
    </location>
</feature>
<evidence type="ECO:0000256" key="7">
    <source>
        <dbReference type="SAM" id="MobiDB-lite"/>
    </source>
</evidence>
<keyword evidence="4 10" id="KW-0378">Hydrolase</keyword>
<dbReference type="Pfam" id="PF00270">
    <property type="entry name" value="DEAD"/>
    <property type="match status" value="1"/>
</dbReference>
<dbReference type="InterPro" id="IPR002464">
    <property type="entry name" value="DNA/RNA_helicase_DEAH_CS"/>
</dbReference>
<evidence type="ECO:0000313" key="10">
    <source>
        <dbReference type="EMBL" id="WGK68153.1"/>
    </source>
</evidence>
<dbReference type="GO" id="GO:0003724">
    <property type="term" value="F:RNA helicase activity"/>
    <property type="evidence" value="ECO:0007669"/>
    <property type="project" value="UniProtKB-EC"/>
</dbReference>
<keyword evidence="5 10" id="KW-0347">Helicase</keyword>
<feature type="compositionally biased region" description="Basic and acidic residues" evidence="7">
    <location>
        <begin position="718"/>
        <end position="753"/>
    </location>
</feature>
<dbReference type="CDD" id="cd18791">
    <property type="entry name" value="SF2_C_RHA"/>
    <property type="match status" value="1"/>
</dbReference>
<evidence type="ECO:0000256" key="6">
    <source>
        <dbReference type="ARBA" id="ARBA00022840"/>
    </source>
</evidence>
<accession>A0ABY8MG42</accession>
<evidence type="ECO:0000256" key="1">
    <source>
        <dbReference type="ARBA" id="ARBA00008792"/>
    </source>
</evidence>
<name>A0ABY8MG42_9SPIO</name>
<comment type="similarity">
    <text evidence="1">Belongs to the DEAD box helicase family. DEAH subfamily.</text>
</comment>
<dbReference type="PANTHER" id="PTHR18934:SF99">
    <property type="entry name" value="ATP-DEPENDENT RNA HELICASE DHX37-RELATED"/>
    <property type="match status" value="1"/>
</dbReference>
<dbReference type="InterPro" id="IPR014001">
    <property type="entry name" value="Helicase_ATP-bd"/>
</dbReference>
<proteinExistence type="inferred from homology"/>
<keyword evidence="6" id="KW-0067">ATP-binding</keyword>
<reference evidence="10 11" key="1">
    <citation type="submission" date="2023-04" db="EMBL/GenBank/DDBJ databases">
        <title>Spirochaete genome identified in red abalone sample constitutes a novel genus.</title>
        <authorList>
            <person name="Sharma S.P."/>
            <person name="Purcell C.M."/>
            <person name="Hyde J.R."/>
            <person name="Severin A.J."/>
        </authorList>
    </citation>
    <scope>NUCLEOTIDE SEQUENCE [LARGE SCALE GENOMIC DNA]</scope>
    <source>
        <strain evidence="10 11">SP-2023</strain>
    </source>
</reference>
<dbReference type="PANTHER" id="PTHR18934">
    <property type="entry name" value="ATP-DEPENDENT RNA HELICASE"/>
    <property type="match status" value="1"/>
</dbReference>
<dbReference type="GO" id="GO:0016787">
    <property type="term" value="F:hydrolase activity"/>
    <property type="evidence" value="ECO:0007669"/>
    <property type="project" value="UniProtKB-KW"/>
</dbReference>
<dbReference type="EMBL" id="CP123443">
    <property type="protein sequence ID" value="WGK68153.1"/>
    <property type="molecule type" value="Genomic_DNA"/>
</dbReference>
<dbReference type="PROSITE" id="PS51192">
    <property type="entry name" value="HELICASE_ATP_BIND_1"/>
    <property type="match status" value="1"/>
</dbReference>
<evidence type="ECO:0000256" key="4">
    <source>
        <dbReference type="ARBA" id="ARBA00022801"/>
    </source>
</evidence>
<dbReference type="Gene3D" id="3.40.50.300">
    <property type="entry name" value="P-loop containing nucleotide triphosphate hydrolases"/>
    <property type="match status" value="2"/>
</dbReference>
<dbReference type="CDD" id="cd17917">
    <property type="entry name" value="DEXHc_RHA-like"/>
    <property type="match status" value="1"/>
</dbReference>
<dbReference type="PROSITE" id="PS00690">
    <property type="entry name" value="DEAH_ATP_HELICASE"/>
    <property type="match status" value="1"/>
</dbReference>
<evidence type="ECO:0000256" key="5">
    <source>
        <dbReference type="ARBA" id="ARBA00022806"/>
    </source>
</evidence>
<dbReference type="Pfam" id="PF07717">
    <property type="entry name" value="OB_NTP_bind"/>
    <property type="match status" value="1"/>
</dbReference>
<keyword evidence="3" id="KW-0547">Nucleotide-binding</keyword>
<protein>
    <recommendedName>
        <fullName evidence="2">RNA helicase</fullName>
        <ecNumber evidence="2">3.6.4.13</ecNumber>
    </recommendedName>
</protein>
<feature type="compositionally biased region" description="Polar residues" evidence="7">
    <location>
        <begin position="196"/>
        <end position="206"/>
    </location>
</feature>
<sequence length="1047" mass="118985">MTRNYQDLPVYQHRAEIISALNQSQVLIVESPTGSGKTTQLPLILHEAGYTGRGMVGITQPRRIATLSVCDFISDQLKLPVGGFVGYKMRFEDLTGDETKIKVMTDGTLLQELKHDPLLLRYSVLMIDEAHERSLTIDFILGLLKDILPKRPDFRLLVSSATIRTEIFSQYFYQAPIISIQAESFPVRIIYRPAATGNSDAGTTRQGPKYAKNSHSQNSPKRQKNRSSENPGNLQTTIRLNPAEEQALRIRDLILQLEQQDGPHSKGDVLVFLPGEANIKACLAALLPCEKEHGIHTLPLYARLGKEEQQRIFDDAPYSEPHRRPCRKVILATNIAETSLTIEGVTVVIDTGLAKLSHFDSYSQHAELRESGISRASAEQRKGRAGRVAPGLCYRLYGRAEYQAMRPYTQEEIQRTDLTEVILRMAELDIRDFEKFDFLTKPGLNDILNAMDSLVQLGALEPQSRKLTEIGRQMCHFPLLPRQSRILIEAIHISPECIHPACVITAFLSSNSPFLFPHGQERQAREAQARFTGKYGDFEFYLRVFSHYSAVQDLHEKEQFCERYFLDQRAMHELQRIVEQLKEIIRNHPSFSGIAIPEPEVPGSGKSPTFQQNSPRYCEEYMRACLAGLQSGLCILEDGGKRRKSLYRSLTTRNIIIHPGSSMFHKPSKYLLAGEIMRTSQTYARSASLVETWWIDNFNPQLRKQLEQRTRSSSFGATKEESERPQSKDGKNTKETKAPKETKNTRDKRDTKSAHNTQIAKSTTKGAGTGDSGSAAQPDPEVYLAQAGGKLWNIDGDKLLWLEQHFVLLNRPKLLRNIRNHFATAKPRKSRNNRRGADRRRHGAMPHLVPHIQAGIEQLQAIHEAGLLPDIAPELGINLQFRDRPLLEGLMLSDLYRLFSWQTWDNWSKNYKPLRREQSKLRSSYNATKGRMKSERKALLKRLDLLFTPVCQEWREDTQDAEKANDKGERIQTKPGSPGLGVYGLDIDAEHNFRLRPFRHFGELLQASSLALEALADLLRTEQTPDSDGKELPEVLQRWLDRCDSLY</sequence>
<evidence type="ECO:0000259" key="9">
    <source>
        <dbReference type="PROSITE" id="PS51194"/>
    </source>
</evidence>
<dbReference type="Pfam" id="PF00271">
    <property type="entry name" value="Helicase_C"/>
    <property type="match status" value="1"/>
</dbReference>
<evidence type="ECO:0000259" key="8">
    <source>
        <dbReference type="PROSITE" id="PS51192"/>
    </source>
</evidence>
<dbReference type="RefSeq" id="WP_326926322.1">
    <property type="nucleotide sequence ID" value="NZ_CP123443.1"/>
</dbReference>
<dbReference type="Pfam" id="PF04408">
    <property type="entry name" value="WHD_HA2"/>
    <property type="match status" value="1"/>
</dbReference>
<feature type="domain" description="Helicase C-terminal" evidence="9">
    <location>
        <begin position="249"/>
        <end position="429"/>
    </location>
</feature>
<dbReference type="InterPro" id="IPR007502">
    <property type="entry name" value="Helicase-assoc_dom"/>
</dbReference>